<keyword evidence="5" id="KW-0067">ATP-binding</keyword>
<dbReference type="EMBL" id="JALHLG010000078">
    <property type="protein sequence ID" value="MCJ2189232.1"/>
    <property type="molecule type" value="Genomic_DNA"/>
</dbReference>
<dbReference type="RefSeq" id="WP_243924599.1">
    <property type="nucleotide sequence ID" value="NZ_JALHLG010000078.1"/>
</dbReference>
<dbReference type="SUPFAM" id="SSF52402">
    <property type="entry name" value="Adenine nucleotide alpha hydrolases-like"/>
    <property type="match status" value="1"/>
</dbReference>
<dbReference type="PANTHER" id="PTHR43284">
    <property type="entry name" value="ASPARAGINE SYNTHETASE (GLUTAMINE-HYDROLYZING)"/>
    <property type="match status" value="1"/>
</dbReference>
<comment type="catalytic activity">
    <reaction evidence="6">
        <text>L-aspartate + L-glutamine + ATP + H2O = L-asparagine + L-glutamate + AMP + diphosphate + H(+)</text>
        <dbReference type="Rhea" id="RHEA:12228"/>
        <dbReference type="ChEBI" id="CHEBI:15377"/>
        <dbReference type="ChEBI" id="CHEBI:15378"/>
        <dbReference type="ChEBI" id="CHEBI:29985"/>
        <dbReference type="ChEBI" id="CHEBI:29991"/>
        <dbReference type="ChEBI" id="CHEBI:30616"/>
        <dbReference type="ChEBI" id="CHEBI:33019"/>
        <dbReference type="ChEBI" id="CHEBI:58048"/>
        <dbReference type="ChEBI" id="CHEBI:58359"/>
        <dbReference type="ChEBI" id="CHEBI:456215"/>
        <dbReference type="EC" id="6.3.5.4"/>
    </reaction>
</comment>
<dbReference type="Proteomes" id="UP001202281">
    <property type="component" value="Unassembled WGS sequence"/>
</dbReference>
<protein>
    <recommendedName>
        <fullName evidence="3">asparagine synthase (glutamine-hydrolyzing)</fullName>
        <ecNumber evidence="3">6.3.5.4</ecNumber>
    </recommendedName>
</protein>
<keyword evidence="4" id="KW-0547">Nucleotide-binding</keyword>
<keyword evidence="9" id="KW-1185">Reference proteome</keyword>
<dbReference type="InterPro" id="IPR006426">
    <property type="entry name" value="Asn_synth_AEB"/>
</dbReference>
<sequence>MGFCGGTGSGFVRLEAALQILRLGPGRNFPKRTQDDVKIGCCDDSVIAADDHRIAVFNGRLDYVDSLRSALGESARAVTNPAQIMLAAHAKWGIDFCEHLIGDYSCALWDGREKRMILAVDPFALRPLYYWQDGDRLLFATEMRALLSDPAIPRVLDQKMMADILAVQPCDPMRTMYQGICRIPGGHSVIWEKGRIRSERWWRPEQLATLRFRSDRDYEEALREAFEAAVACRIGTSEPIGTHLSGGLDSSSVTALAARQLAAQGRELTAYTATPRHDFTLPQQQFGDEWGHAALVAERYPNIRHHRIDNDAVTYLEALQAREMAHEWPMIGSVNLRWGDAIERDARDRGIKILLFGQIGNMTVSYDGVELFADQLRSGRWGQAFLTARRSVRSGAARWPAVANETARLMLPRHIHRRLLAIAGKREMGLRDYSLINSDFAEEAGIAEAANATGGNMRNVPHRDGLAFRLSVLTRMQHNFGDWVAATRRLYNIEIRDPTADRRLAELCFAIPQEQFIKAGVPRSLLRRAMRGILPDTLVDERRRGKQSADWTTSYAAERPELQVEARRLRHSDFARTCLDLDRMEAMLENWKAPAPGIPADPMEAIILMRGLAAGRFIRRFEGGNG</sequence>
<evidence type="ECO:0000256" key="1">
    <source>
        <dbReference type="ARBA" id="ARBA00005187"/>
    </source>
</evidence>
<dbReference type="Gene3D" id="3.60.20.10">
    <property type="entry name" value="Glutamine Phosphoribosylpyrophosphate, subunit 1, domain 1"/>
    <property type="match status" value="1"/>
</dbReference>
<dbReference type="PANTHER" id="PTHR43284:SF1">
    <property type="entry name" value="ASPARAGINE SYNTHETASE"/>
    <property type="match status" value="1"/>
</dbReference>
<organism evidence="8 9">
    <name type="scientific">Novosphingobium beihaiensis</name>
    <dbReference type="NCBI Taxonomy" id="2930389"/>
    <lineage>
        <taxon>Bacteria</taxon>
        <taxon>Pseudomonadati</taxon>
        <taxon>Pseudomonadota</taxon>
        <taxon>Alphaproteobacteria</taxon>
        <taxon>Sphingomonadales</taxon>
        <taxon>Sphingomonadaceae</taxon>
        <taxon>Novosphingobium</taxon>
    </lineage>
</organism>
<evidence type="ECO:0000256" key="4">
    <source>
        <dbReference type="ARBA" id="ARBA00022741"/>
    </source>
</evidence>
<evidence type="ECO:0000256" key="5">
    <source>
        <dbReference type="ARBA" id="ARBA00022840"/>
    </source>
</evidence>
<evidence type="ECO:0000313" key="9">
    <source>
        <dbReference type="Proteomes" id="UP001202281"/>
    </source>
</evidence>
<evidence type="ECO:0000259" key="7">
    <source>
        <dbReference type="PROSITE" id="PS51278"/>
    </source>
</evidence>
<evidence type="ECO:0000313" key="8">
    <source>
        <dbReference type="EMBL" id="MCJ2189232.1"/>
    </source>
</evidence>
<comment type="pathway">
    <text evidence="1">Amino-acid biosynthesis; L-asparagine biosynthesis; L-asparagine from L-aspartate (L-Gln route): step 1/1.</text>
</comment>
<reference evidence="8 9" key="1">
    <citation type="submission" date="2022-04" db="EMBL/GenBank/DDBJ databases">
        <title>Identification of a novel bacterium isolated from mangrove sediments.</title>
        <authorList>
            <person name="Pan X."/>
        </authorList>
    </citation>
    <scope>NUCLEOTIDE SEQUENCE [LARGE SCALE GENOMIC DNA]</scope>
    <source>
        <strain evidence="8 9">B2638</strain>
    </source>
</reference>
<feature type="domain" description="Glutamine amidotransferase type-2" evidence="7">
    <location>
        <begin position="1"/>
        <end position="194"/>
    </location>
</feature>
<evidence type="ECO:0000256" key="2">
    <source>
        <dbReference type="ARBA" id="ARBA00005752"/>
    </source>
</evidence>
<dbReference type="InterPro" id="IPR014729">
    <property type="entry name" value="Rossmann-like_a/b/a_fold"/>
</dbReference>
<dbReference type="PROSITE" id="PS51278">
    <property type="entry name" value="GATASE_TYPE_2"/>
    <property type="match status" value="1"/>
</dbReference>
<dbReference type="SUPFAM" id="SSF56235">
    <property type="entry name" value="N-terminal nucleophile aminohydrolases (Ntn hydrolases)"/>
    <property type="match status" value="1"/>
</dbReference>
<dbReference type="Pfam" id="PF13537">
    <property type="entry name" value="GATase_7"/>
    <property type="match status" value="1"/>
</dbReference>
<gene>
    <name evidence="8" type="ORF">MTR66_20800</name>
</gene>
<dbReference type="InterPro" id="IPR051786">
    <property type="entry name" value="ASN_synthetase/amidase"/>
</dbReference>
<accession>A0ABT0BW46</accession>
<comment type="similarity">
    <text evidence="2">Belongs to the asparagine synthetase family.</text>
</comment>
<name>A0ABT0BW46_9SPHN</name>
<evidence type="ECO:0000256" key="6">
    <source>
        <dbReference type="ARBA" id="ARBA00048741"/>
    </source>
</evidence>
<dbReference type="Gene3D" id="3.40.50.620">
    <property type="entry name" value="HUPs"/>
    <property type="match status" value="2"/>
</dbReference>
<dbReference type="Pfam" id="PF00733">
    <property type="entry name" value="Asn_synthase"/>
    <property type="match status" value="1"/>
</dbReference>
<dbReference type="EC" id="6.3.5.4" evidence="3"/>
<dbReference type="InterPro" id="IPR017932">
    <property type="entry name" value="GATase_2_dom"/>
</dbReference>
<dbReference type="InterPro" id="IPR001962">
    <property type="entry name" value="Asn_synthase"/>
</dbReference>
<evidence type="ECO:0000256" key="3">
    <source>
        <dbReference type="ARBA" id="ARBA00012737"/>
    </source>
</evidence>
<dbReference type="InterPro" id="IPR029055">
    <property type="entry name" value="Ntn_hydrolases_N"/>
</dbReference>
<proteinExistence type="inferred from homology"/>
<comment type="caution">
    <text evidence="8">The sequence shown here is derived from an EMBL/GenBank/DDBJ whole genome shotgun (WGS) entry which is preliminary data.</text>
</comment>
<dbReference type="PIRSF" id="PIRSF001589">
    <property type="entry name" value="Asn_synthetase_glu-h"/>
    <property type="match status" value="1"/>
</dbReference>